<dbReference type="EMBL" id="FQUO01000023">
    <property type="protein sequence ID" value="SHG26705.1"/>
    <property type="molecule type" value="Genomic_DNA"/>
</dbReference>
<name>A0A1M5IEK9_9BACT</name>
<sequence length="938" mass="103608">MLPRLNHVTGFKPALYRYFLAYLVLLLVPHGGHTQSREGIPLEVLPPELVTCTPAGSFVSRVLLHNLTSDTVRFVQRSFASDYFIQLGDQGRQLQVAPGDTIRVSLRFLNRYGRINGRYQLPVVFVPEGGSPLSLNLPVQLVQGMEPRVFAEVMQDKVWVLPGMQQLSVPVKMRSFLPSGTPVVLEMAEPHPTLQLLQPRVVVRLPQLHDTIVQLALVRLPTKTDMVTADKPLAVRVSTMEGRMLTSFSFLPYILATARTMFTTPGAMEELKVATAMGIRQGGGMQQELSLAYKLAQPLGALSGQLNYTRFGDANLNQLNASWLQYRNKTQAILVGSISDFHELNLQGRGVRLSQAVPGKNLHADVWVMDNNTNLLAPFTGASDQTVSTQLTYGGFKGGDVVVSSNWFQRGNTFSHGSLQFAEWRPRPDKEEFLTVRLGTSVEQYAKLDTTLRGVSALVDGGLKTKWINWRGRYSYASPAYAGNQRGLVSGTVQATVNTLQRYSLNFRYNLFAHKVAAQLWKVFPQLPMQMQTLEMDASWRLGQSTLSFKPYYLKQKQQFPLLLGGGGLSSQAMNLSVLLNQRIGKIGLGLNWDGGLQQKMPPGKPVTTSLAWRAAANLSWNKISLAAFMQQGGYFLAEQQAALSTGNTFRNFTATGGYGTAIGKNWFVQSAASGSYISLFSQWQYSLLQDLRYAKGPWQTAASLMYFGNRSGMFQARIGVQRSIALHPERRHLLQVAVRVFEDQNSDGVHDTGEPYTANQLVRVDGMLMITNSEGAIRLSGLTKGVHRFEVLAKGLSNSLLLTRQFDLQTKATLSLGIPPLYPVAGTVLSSKDRFTGRAETVGNIRITLSGPFGEQVTFTNAKGAFSFIVPAGQHKVYITQLHNTNHPGTSAMVNVDPQQGFTGKLELIWTAGERPVQVKKSKYSRVYSTITICGIQ</sequence>
<keyword evidence="2" id="KW-1185">Reference proteome</keyword>
<dbReference type="STRING" id="1302690.BUE76_02085"/>
<gene>
    <name evidence="1" type="ORF">SAMN05444008_12354</name>
</gene>
<dbReference type="AlphaFoldDB" id="A0A1M5IEK9"/>
<reference evidence="1 2" key="1">
    <citation type="submission" date="2016-11" db="EMBL/GenBank/DDBJ databases">
        <authorList>
            <person name="Jaros S."/>
            <person name="Januszkiewicz K."/>
            <person name="Wedrychowicz H."/>
        </authorList>
    </citation>
    <scope>NUCLEOTIDE SEQUENCE [LARGE SCALE GENOMIC DNA]</scope>
    <source>
        <strain evidence="1 2">DSM 26897</strain>
    </source>
</reference>
<proteinExistence type="predicted"/>
<dbReference type="Proteomes" id="UP000184368">
    <property type="component" value="Unassembled WGS sequence"/>
</dbReference>
<dbReference type="OrthoDB" id="908824at2"/>
<evidence type="ECO:0000313" key="2">
    <source>
        <dbReference type="Proteomes" id="UP000184368"/>
    </source>
</evidence>
<protein>
    <submittedName>
        <fullName evidence="1">Uncharacterized protein</fullName>
    </submittedName>
</protein>
<accession>A0A1M5IEK9</accession>
<dbReference type="RefSeq" id="WP_073048049.1">
    <property type="nucleotide sequence ID" value="NZ_FQUO01000023.1"/>
</dbReference>
<organism evidence="1 2">
    <name type="scientific">Cnuella takakiae</name>
    <dbReference type="NCBI Taxonomy" id="1302690"/>
    <lineage>
        <taxon>Bacteria</taxon>
        <taxon>Pseudomonadati</taxon>
        <taxon>Bacteroidota</taxon>
        <taxon>Chitinophagia</taxon>
        <taxon>Chitinophagales</taxon>
        <taxon>Chitinophagaceae</taxon>
        <taxon>Cnuella</taxon>
    </lineage>
</organism>
<evidence type="ECO:0000313" key="1">
    <source>
        <dbReference type="EMBL" id="SHG26705.1"/>
    </source>
</evidence>